<evidence type="ECO:0000313" key="3">
    <source>
        <dbReference type="Proteomes" id="UP000030341"/>
    </source>
</evidence>
<dbReference type="KEGG" id="pseo:OM33_21580"/>
<name>A0A0A7ENP1_9GAMM</name>
<dbReference type="SMART" id="SM00052">
    <property type="entry name" value="EAL"/>
    <property type="match status" value="1"/>
</dbReference>
<dbReference type="Proteomes" id="UP000030341">
    <property type="component" value="Chromosome 2"/>
</dbReference>
<dbReference type="eggNOG" id="COG2200">
    <property type="taxonomic scope" value="Bacteria"/>
</dbReference>
<feature type="domain" description="EAL" evidence="1">
    <location>
        <begin position="105"/>
        <end position="359"/>
    </location>
</feature>
<evidence type="ECO:0000259" key="1">
    <source>
        <dbReference type="PROSITE" id="PS50883"/>
    </source>
</evidence>
<dbReference type="InterPro" id="IPR035919">
    <property type="entry name" value="EAL_sf"/>
</dbReference>
<dbReference type="Gene3D" id="3.20.20.450">
    <property type="entry name" value="EAL domain"/>
    <property type="match status" value="1"/>
</dbReference>
<dbReference type="STRING" id="1348114.OM33_21580"/>
<accession>A0A0A7ENP1</accession>
<reference evidence="2 3" key="1">
    <citation type="submission" date="2014-11" db="EMBL/GenBank/DDBJ databases">
        <title>Complete Genome Sequence of Pseudoalteromonas sp. Strain OCN003 Isolated from Kaneohe Bay, Oahu, Hawaii.</title>
        <authorList>
            <person name="Beurmann S."/>
            <person name="Videau P."/>
            <person name="Ushijima B."/>
            <person name="Smith A.M."/>
            <person name="Aeby G.S."/>
            <person name="Callahan S.M."/>
            <person name="Belcaid M."/>
        </authorList>
    </citation>
    <scope>NUCLEOTIDE SEQUENCE [LARGE SCALE GENOMIC DNA]</scope>
    <source>
        <strain evidence="2 3">OCN003</strain>
    </source>
</reference>
<dbReference type="CDD" id="cd01948">
    <property type="entry name" value="EAL"/>
    <property type="match status" value="1"/>
</dbReference>
<dbReference type="RefSeq" id="WP_040136712.1">
    <property type="nucleotide sequence ID" value="NZ_CP009889.1"/>
</dbReference>
<dbReference type="PROSITE" id="PS50883">
    <property type="entry name" value="EAL"/>
    <property type="match status" value="1"/>
</dbReference>
<dbReference type="OrthoDB" id="1673646at2"/>
<sequence length="368" mass="41694">MFCADCERIENYLFPETTFWLFLPTFESVNKAIIFCGNGNYPAAQTESHCINVKVKKDQVNRFLLGLFGEFEPNELNATKITTTEGGEPTLSDIGRIVPASVLINRLNSEWIIQSIENDQYETHFQPIFEIDENGETRPFSYEGLFRIKDEFNNIVPPSHAFKLAEGSDLLFSLDLIARRSAVAHFKKSGLQGKLFINFNPSSIYDPSYCLRATASAINALGIRPEDVVFEITETTTATDESVMRGILNFYRNAGFGVALDDIGSGWSGLNMLHKYRPDYVKIDMDLVRDLHRDPYKQTIVKHLIQLAHDNGAKVIAEGIESQEELAILQRYRADYYQGFLLAKPKLYHSELSQEAQSHIDDTLKGIN</sequence>
<dbReference type="PANTHER" id="PTHR33121">
    <property type="entry name" value="CYCLIC DI-GMP PHOSPHODIESTERASE PDEF"/>
    <property type="match status" value="1"/>
</dbReference>
<dbReference type="PANTHER" id="PTHR33121:SF15">
    <property type="entry name" value="BLUE LIGHT- AND TEMPERATURE-REGULATED ANTIREPRESSOR BLUF"/>
    <property type="match status" value="1"/>
</dbReference>
<dbReference type="InterPro" id="IPR001633">
    <property type="entry name" value="EAL_dom"/>
</dbReference>
<protein>
    <submittedName>
        <fullName evidence="2">Signal peptide protein</fullName>
    </submittedName>
</protein>
<proteinExistence type="predicted"/>
<dbReference type="SUPFAM" id="SSF141868">
    <property type="entry name" value="EAL domain-like"/>
    <property type="match status" value="1"/>
</dbReference>
<gene>
    <name evidence="2" type="ORF">OM33_21580</name>
</gene>
<dbReference type="AlphaFoldDB" id="A0A0A7ENP1"/>
<evidence type="ECO:0000313" key="2">
    <source>
        <dbReference type="EMBL" id="AIY67587.1"/>
    </source>
</evidence>
<organism evidence="2 3">
    <name type="scientific">Pseudoalteromonas piratica</name>
    <dbReference type="NCBI Taxonomy" id="1348114"/>
    <lineage>
        <taxon>Bacteria</taxon>
        <taxon>Pseudomonadati</taxon>
        <taxon>Pseudomonadota</taxon>
        <taxon>Gammaproteobacteria</taxon>
        <taxon>Alteromonadales</taxon>
        <taxon>Pseudoalteromonadaceae</taxon>
        <taxon>Pseudoalteromonas</taxon>
    </lineage>
</organism>
<keyword evidence="3" id="KW-1185">Reference proteome</keyword>
<dbReference type="GO" id="GO:0071111">
    <property type="term" value="F:cyclic-guanylate-specific phosphodiesterase activity"/>
    <property type="evidence" value="ECO:0007669"/>
    <property type="project" value="InterPro"/>
</dbReference>
<dbReference type="Pfam" id="PF00563">
    <property type="entry name" value="EAL"/>
    <property type="match status" value="1"/>
</dbReference>
<dbReference type="HOGENOM" id="CLU_000445_70_0_6"/>
<dbReference type="InterPro" id="IPR050706">
    <property type="entry name" value="Cyclic-di-GMP_PDE-like"/>
</dbReference>
<dbReference type="EMBL" id="CP009889">
    <property type="protein sequence ID" value="AIY67587.1"/>
    <property type="molecule type" value="Genomic_DNA"/>
</dbReference>